<feature type="compositionally biased region" description="Basic and acidic residues" evidence="1">
    <location>
        <begin position="28"/>
        <end position="38"/>
    </location>
</feature>
<evidence type="ECO:0000313" key="3">
    <source>
        <dbReference type="Proteomes" id="UP001176941"/>
    </source>
</evidence>
<gene>
    <name evidence="2" type="ORF">MRATA1EN1_LOCUS19431</name>
</gene>
<dbReference type="EMBL" id="OX459939">
    <property type="protein sequence ID" value="CAI9170469.1"/>
    <property type="molecule type" value="Genomic_DNA"/>
</dbReference>
<accession>A0ABN8Z9Q9</accession>
<keyword evidence="3" id="KW-1185">Reference proteome</keyword>
<protein>
    <submittedName>
        <fullName evidence="2">Uncharacterized protein</fullName>
    </submittedName>
</protein>
<name>A0ABN8Z9Q9_RANTA</name>
<proteinExistence type="predicted"/>
<feature type="region of interest" description="Disordered" evidence="1">
    <location>
        <begin position="85"/>
        <end position="109"/>
    </location>
</feature>
<organism evidence="2 3">
    <name type="scientific">Rangifer tarandus platyrhynchus</name>
    <name type="common">Svalbard reindeer</name>
    <dbReference type="NCBI Taxonomy" id="3082113"/>
    <lineage>
        <taxon>Eukaryota</taxon>
        <taxon>Metazoa</taxon>
        <taxon>Chordata</taxon>
        <taxon>Craniata</taxon>
        <taxon>Vertebrata</taxon>
        <taxon>Euteleostomi</taxon>
        <taxon>Mammalia</taxon>
        <taxon>Eutheria</taxon>
        <taxon>Laurasiatheria</taxon>
        <taxon>Artiodactyla</taxon>
        <taxon>Ruminantia</taxon>
        <taxon>Pecora</taxon>
        <taxon>Cervidae</taxon>
        <taxon>Odocoileinae</taxon>
        <taxon>Rangifer</taxon>
    </lineage>
</organism>
<dbReference type="Proteomes" id="UP001176941">
    <property type="component" value="Chromosome 3"/>
</dbReference>
<evidence type="ECO:0000256" key="1">
    <source>
        <dbReference type="SAM" id="MobiDB-lite"/>
    </source>
</evidence>
<evidence type="ECO:0000313" key="2">
    <source>
        <dbReference type="EMBL" id="CAI9170469.1"/>
    </source>
</evidence>
<sequence length="109" mass="11475">MVAPCRGGPIPGSTRIFSLPPARHSRRRHEDARLKEASSSRPKGWENGARWHLPENGIDNCSPRPEAENKANIAQRDGAASAFIGAGAGAEDPGARDVTEPVGLAGEIA</sequence>
<feature type="region of interest" description="Disordered" evidence="1">
    <location>
        <begin position="1"/>
        <end position="58"/>
    </location>
</feature>
<reference evidence="2" key="1">
    <citation type="submission" date="2023-04" db="EMBL/GenBank/DDBJ databases">
        <authorList>
            <consortium name="ELIXIR-Norway"/>
        </authorList>
    </citation>
    <scope>NUCLEOTIDE SEQUENCE [LARGE SCALE GENOMIC DNA]</scope>
</reference>